<dbReference type="InterPro" id="IPR045246">
    <property type="entry name" value="Piwi_ago-like"/>
</dbReference>
<dbReference type="SUPFAM" id="SSF101690">
    <property type="entry name" value="PAZ domain"/>
    <property type="match status" value="1"/>
</dbReference>
<gene>
    <name evidence="4" type="ORF">PRK78_000074</name>
</gene>
<feature type="compositionally biased region" description="Polar residues" evidence="1">
    <location>
        <begin position="154"/>
        <end position="176"/>
    </location>
</feature>
<dbReference type="SUPFAM" id="SSF53098">
    <property type="entry name" value="Ribonuclease H-like"/>
    <property type="match status" value="1"/>
</dbReference>
<dbReference type="InterPro" id="IPR032474">
    <property type="entry name" value="Argonaute_N"/>
</dbReference>
<feature type="region of interest" description="Disordered" evidence="1">
    <location>
        <begin position="1"/>
        <end position="196"/>
    </location>
</feature>
<sequence>MSSGKGGPNKGGNPWNQGKSFAQVVRDSPGPARNPPAAQTAVQSTGPPQNIVDEEGFTVVQSNRRNRNQGHQGHTGGPPHNPAGRGQEGGAPFSGDGQRNEGGRGRGRRGGDTGSRGDSQSRGRGRGRGRGSDDQRMNTPHSNPSNRPFEEQEGYTSQGNAGQRDQRGSQARQAQKVSDPPKLYREVNTEATHNPSQEVAALENKIIEKNRNKGLTQQFGNLKLTPNKQALPMRPGYANHGRSVDLFANYFEISGIDTLVLYEFIVYFEESLSLRVKRRLFTLLLKQPPLCDEAVATNYVDKLICTKKLDPQCINVNYYEENESASQVHTVTLQYSRTYRMIDLLADLQSPFESYHRDEKNMAIQALNMAVARFPNFSKRIQFVGQSRHFFLDVKEDLTLGGGLEARRGFFHSVKSSTGRLLLNLNVSTAAFYRSGNLRHVAEEVVQLDIATKDAAETGKLERFLKKVRIRTKHGKTPQIRTIFEVAKTNTGVAALPSQVTFWWEQGQPARHITVEEYFRKQYNLNLIQKQIVVNVGSREKLCYLPAEFCSIVEGQAARQKLHQEQTSRMIKVACRLPTPNADDISSKGLDLMGVKQQGGPKEKFGIDIADKLLSVKGIVLRPPRLKYQSDQGPYPGNGAWNFTGNLFKRAGVLPGNQCVGFLIVGGLKSDPHTFMERLGVALRQYGINWRDQQAREILIEGKYNRERGHFKAAFHKFQEAKIPFVVAILPKRDQQWYSWVKCLGDLATGIPTICVVEKPLKEGGIGLKDDDGTLRNIALKVNLKLGGINHEIESHSSIQKIMRLTMFVGIDVTHPTGTETQSGAPSISAVVANSDPTLSQWPASITTQGHRKEMVDEYLFSMMIERLSAWKNQRALPLHIIVYRDGVSESQYQEVLDKELPQIQAAVKQHYHDRQLPKITLLIVGKRHHTRFYPWDANCADKNRNVLAGTVVDRYCTMERNFDFFMVSHAGIQGTSRPAHYVVLHDSNNFAANQLQSITNDLTYVYGRASRSVSIATPAYYADIVCERGRFYLYSVYNKALPGKYQQGQDWMYGVHPNLANTMFYI</sequence>
<dbReference type="PROSITE" id="PS50822">
    <property type="entry name" value="PIWI"/>
    <property type="match status" value="1"/>
</dbReference>
<dbReference type="Pfam" id="PF08699">
    <property type="entry name" value="ArgoL1"/>
    <property type="match status" value="1"/>
</dbReference>
<dbReference type="InterPro" id="IPR014811">
    <property type="entry name" value="ArgoL1"/>
</dbReference>
<dbReference type="Pfam" id="PF16486">
    <property type="entry name" value="ArgoN"/>
    <property type="match status" value="1"/>
</dbReference>
<keyword evidence="5" id="KW-1185">Reference proteome</keyword>
<feature type="domain" description="Piwi" evidence="3">
    <location>
        <begin position="725"/>
        <end position="1035"/>
    </location>
</feature>
<evidence type="ECO:0000256" key="1">
    <source>
        <dbReference type="SAM" id="MobiDB-lite"/>
    </source>
</evidence>
<dbReference type="Pfam" id="PF02170">
    <property type="entry name" value="PAZ"/>
    <property type="match status" value="1"/>
</dbReference>
<evidence type="ECO:0000259" key="2">
    <source>
        <dbReference type="PROSITE" id="PS50821"/>
    </source>
</evidence>
<name>A0AAF0D9Z6_9EURO</name>
<dbReference type="AlphaFoldDB" id="A0AAF0D9Z6"/>
<dbReference type="PROSITE" id="PS50821">
    <property type="entry name" value="PAZ"/>
    <property type="match status" value="1"/>
</dbReference>
<evidence type="ECO:0000259" key="3">
    <source>
        <dbReference type="PROSITE" id="PS50822"/>
    </source>
</evidence>
<dbReference type="Gene3D" id="3.30.420.10">
    <property type="entry name" value="Ribonuclease H-like superfamily/Ribonuclease H"/>
    <property type="match status" value="1"/>
</dbReference>
<organism evidence="4 5">
    <name type="scientific">Emydomyces testavorans</name>
    <dbReference type="NCBI Taxonomy" id="2070801"/>
    <lineage>
        <taxon>Eukaryota</taxon>
        <taxon>Fungi</taxon>
        <taxon>Dikarya</taxon>
        <taxon>Ascomycota</taxon>
        <taxon>Pezizomycotina</taxon>
        <taxon>Eurotiomycetes</taxon>
        <taxon>Eurotiomycetidae</taxon>
        <taxon>Onygenales</taxon>
        <taxon>Nannizziopsiaceae</taxon>
        <taxon>Emydomyces</taxon>
    </lineage>
</organism>
<evidence type="ECO:0000313" key="5">
    <source>
        <dbReference type="Proteomes" id="UP001219355"/>
    </source>
</evidence>
<feature type="compositionally biased region" description="Polar residues" evidence="1">
    <location>
        <begin position="137"/>
        <end position="146"/>
    </location>
</feature>
<dbReference type="Gene3D" id="3.40.50.2300">
    <property type="match status" value="1"/>
</dbReference>
<dbReference type="EMBL" id="CP120627">
    <property type="protein sequence ID" value="WEW54654.1"/>
    <property type="molecule type" value="Genomic_DNA"/>
</dbReference>
<proteinExistence type="predicted"/>
<feature type="domain" description="PAZ" evidence="2">
    <location>
        <begin position="446"/>
        <end position="554"/>
    </location>
</feature>
<feature type="compositionally biased region" description="Gly residues" evidence="1">
    <location>
        <begin position="1"/>
        <end position="10"/>
    </location>
</feature>
<dbReference type="InterPro" id="IPR003165">
    <property type="entry name" value="Piwi"/>
</dbReference>
<dbReference type="Gene3D" id="2.170.260.10">
    <property type="entry name" value="paz domain"/>
    <property type="match status" value="1"/>
</dbReference>
<dbReference type="SMART" id="SM00950">
    <property type="entry name" value="Piwi"/>
    <property type="match status" value="1"/>
</dbReference>
<evidence type="ECO:0000313" key="4">
    <source>
        <dbReference type="EMBL" id="WEW54654.1"/>
    </source>
</evidence>
<dbReference type="Pfam" id="PF02171">
    <property type="entry name" value="Piwi"/>
    <property type="match status" value="1"/>
</dbReference>
<protein>
    <recommendedName>
        <fullName evidence="6">Piwi domain-containing protein</fullName>
    </recommendedName>
</protein>
<dbReference type="GO" id="GO:0003723">
    <property type="term" value="F:RNA binding"/>
    <property type="evidence" value="ECO:0007669"/>
    <property type="project" value="InterPro"/>
</dbReference>
<dbReference type="InterPro" id="IPR012337">
    <property type="entry name" value="RNaseH-like_sf"/>
</dbReference>
<dbReference type="SMART" id="SM01163">
    <property type="entry name" value="DUF1785"/>
    <property type="match status" value="1"/>
</dbReference>
<dbReference type="InterPro" id="IPR003100">
    <property type="entry name" value="PAZ_dom"/>
</dbReference>
<dbReference type="InterPro" id="IPR036085">
    <property type="entry name" value="PAZ_dom_sf"/>
</dbReference>
<evidence type="ECO:0008006" key="6">
    <source>
        <dbReference type="Google" id="ProtNLM"/>
    </source>
</evidence>
<reference evidence="4" key="1">
    <citation type="submission" date="2023-03" db="EMBL/GenBank/DDBJ databases">
        <title>Emydomyces testavorans Genome Sequence.</title>
        <authorList>
            <person name="Hoyer L."/>
        </authorList>
    </citation>
    <scope>NUCLEOTIDE SEQUENCE</scope>
    <source>
        <strain evidence="4">16-2883</strain>
    </source>
</reference>
<dbReference type="PANTHER" id="PTHR22891">
    <property type="entry name" value="EUKARYOTIC TRANSLATION INITIATION FACTOR 2C"/>
    <property type="match status" value="1"/>
</dbReference>
<dbReference type="Proteomes" id="UP001219355">
    <property type="component" value="Chromosome 1"/>
</dbReference>
<accession>A0AAF0D9Z6</accession>
<dbReference type="CDD" id="cd04657">
    <property type="entry name" value="Piwi_ago-like"/>
    <property type="match status" value="1"/>
</dbReference>
<dbReference type="InterPro" id="IPR036397">
    <property type="entry name" value="RNaseH_sf"/>
</dbReference>
<dbReference type="CDD" id="cd02846">
    <property type="entry name" value="PAZ_argonaute_like"/>
    <property type="match status" value="1"/>
</dbReference>